<feature type="non-terminal residue" evidence="1">
    <location>
        <position position="95"/>
    </location>
</feature>
<evidence type="ECO:0000313" key="2">
    <source>
        <dbReference type="Proteomes" id="UP000054324"/>
    </source>
</evidence>
<name>A0A074ZYJ9_OPIVI</name>
<dbReference type="AlphaFoldDB" id="A0A074ZYJ9"/>
<sequence>WVSVRPLSERLPLRLTTMVSSVPHGELRRSYEHPLTDLIFTVEDIRQRSHKIKPFCALGQVYRPALRTYYGCGVYNVPVAFLSASQLMIHSSILT</sequence>
<accession>A0A074ZYJ9</accession>
<reference evidence="1 2" key="1">
    <citation type="submission" date="2013-11" db="EMBL/GenBank/DDBJ databases">
        <title>Opisthorchis viverrini - life in the bile duct.</title>
        <authorList>
            <person name="Young N.D."/>
            <person name="Nagarajan N."/>
            <person name="Lin S.J."/>
            <person name="Korhonen P.K."/>
            <person name="Jex A.R."/>
            <person name="Hall R.S."/>
            <person name="Safavi-Hemami H."/>
            <person name="Kaewkong W."/>
            <person name="Bertrand D."/>
            <person name="Gao S."/>
            <person name="Seet Q."/>
            <person name="Wongkham S."/>
            <person name="Teh B.T."/>
            <person name="Wongkham C."/>
            <person name="Intapan P.M."/>
            <person name="Maleewong W."/>
            <person name="Yang X."/>
            <person name="Hu M."/>
            <person name="Wang Z."/>
            <person name="Hofmann A."/>
            <person name="Sternberg P.W."/>
            <person name="Tan P."/>
            <person name="Wang J."/>
            <person name="Gasser R.B."/>
        </authorList>
    </citation>
    <scope>NUCLEOTIDE SEQUENCE [LARGE SCALE GENOMIC DNA]</scope>
</reference>
<keyword evidence="2" id="KW-1185">Reference proteome</keyword>
<gene>
    <name evidence="1" type="ORF">T265_01416</name>
</gene>
<dbReference type="Proteomes" id="UP000054324">
    <property type="component" value="Unassembled WGS sequence"/>
</dbReference>
<proteinExistence type="predicted"/>
<dbReference type="KEGG" id="ovi:T265_01416"/>
<dbReference type="EMBL" id="KL596633">
    <property type="protein sequence ID" value="KER32538.1"/>
    <property type="molecule type" value="Genomic_DNA"/>
</dbReference>
<feature type="non-terminal residue" evidence="1">
    <location>
        <position position="1"/>
    </location>
</feature>
<protein>
    <submittedName>
        <fullName evidence="1">Uncharacterized protein</fullName>
    </submittedName>
</protein>
<evidence type="ECO:0000313" key="1">
    <source>
        <dbReference type="EMBL" id="KER32538.1"/>
    </source>
</evidence>
<dbReference type="CTD" id="20315604"/>
<organism evidence="1 2">
    <name type="scientific">Opisthorchis viverrini</name>
    <name type="common">Southeast Asian liver fluke</name>
    <dbReference type="NCBI Taxonomy" id="6198"/>
    <lineage>
        <taxon>Eukaryota</taxon>
        <taxon>Metazoa</taxon>
        <taxon>Spiralia</taxon>
        <taxon>Lophotrochozoa</taxon>
        <taxon>Platyhelminthes</taxon>
        <taxon>Trematoda</taxon>
        <taxon>Digenea</taxon>
        <taxon>Opisthorchiida</taxon>
        <taxon>Opisthorchiata</taxon>
        <taxon>Opisthorchiidae</taxon>
        <taxon>Opisthorchis</taxon>
    </lineage>
</organism>
<dbReference type="GeneID" id="20315604"/>
<dbReference type="RefSeq" id="XP_009163706.1">
    <property type="nucleotide sequence ID" value="XM_009165442.1"/>
</dbReference>